<dbReference type="AlphaFoldDB" id="A0A7T7XMG2"/>
<keyword evidence="6" id="KW-0378">Hydrolase</keyword>
<sequence length="359" mass="39871">MKKWKPAKIAALSVLGLVLLAITAAGILLLYLSVNEYRPGAFEPVTVRGTGEKKLRAGGRVSILSWNIGYGSLDRNQDFFMDGGTMVRPADGSFVRENMEGIREFLRTAEADVYFLQETDIQSRRSYYFNQAEYLTAAFPGNSAFAVNFLCRFIPYPFPEPIGKVESGLLTLNTYPVRAAQRIALPSPFAWPIRIAQLKRCLLVERIELEEDGRELVLVNLHLEAYDGGEGKAAQTKVLLDFLAGEYEKGNYCIAGGDFNQTFPGVSEERFPVINNEFFMPGALSAAILDPGWQFTADTETPSARLLNKPYPEDGAGVQLYVIDGFIVSPNVEIINVKTEDLGFGYSDHNPVLLRCLLR</sequence>
<feature type="domain" description="Endonuclease/exonuclease/phosphatase" evidence="9">
    <location>
        <begin position="64"/>
        <end position="349"/>
    </location>
</feature>
<dbReference type="RefSeq" id="WP_215626364.1">
    <property type="nucleotide sequence ID" value="NZ_CP067089.2"/>
</dbReference>
<evidence type="ECO:0000256" key="1">
    <source>
        <dbReference type="ARBA" id="ARBA00001936"/>
    </source>
</evidence>
<keyword evidence="5" id="KW-0227">DNA damage</keyword>
<keyword evidence="11" id="KW-1185">Reference proteome</keyword>
<evidence type="ECO:0000256" key="4">
    <source>
        <dbReference type="ARBA" id="ARBA00022723"/>
    </source>
</evidence>
<dbReference type="GO" id="GO:0004519">
    <property type="term" value="F:endonuclease activity"/>
    <property type="evidence" value="ECO:0007669"/>
    <property type="project" value="UniProtKB-KW"/>
</dbReference>
<evidence type="ECO:0000256" key="3">
    <source>
        <dbReference type="ARBA" id="ARBA00022722"/>
    </source>
</evidence>
<evidence type="ECO:0000256" key="7">
    <source>
        <dbReference type="ARBA" id="ARBA00022842"/>
    </source>
</evidence>
<keyword evidence="10" id="KW-0255">Endonuclease</keyword>
<evidence type="ECO:0000256" key="2">
    <source>
        <dbReference type="ARBA" id="ARBA00001946"/>
    </source>
</evidence>
<accession>A0A7T7XMG2</accession>
<dbReference type="InterPro" id="IPR005135">
    <property type="entry name" value="Endo/exonuclease/phosphatase"/>
</dbReference>
<comment type="cofactor">
    <cofactor evidence="2">
        <name>Mg(2+)</name>
        <dbReference type="ChEBI" id="CHEBI:18420"/>
    </cofactor>
</comment>
<comment type="cofactor">
    <cofactor evidence="1">
        <name>Mn(2+)</name>
        <dbReference type="ChEBI" id="CHEBI:29035"/>
    </cofactor>
</comment>
<dbReference type="InterPro" id="IPR036691">
    <property type="entry name" value="Endo/exonu/phosph_ase_sf"/>
</dbReference>
<dbReference type="GO" id="GO:0046872">
    <property type="term" value="F:metal ion binding"/>
    <property type="evidence" value="ECO:0007669"/>
    <property type="project" value="UniProtKB-KW"/>
</dbReference>
<evidence type="ECO:0000256" key="8">
    <source>
        <dbReference type="ARBA" id="ARBA00023204"/>
    </source>
</evidence>
<keyword evidence="4" id="KW-0479">Metal-binding</keyword>
<dbReference type="SUPFAM" id="SSF56219">
    <property type="entry name" value="DNase I-like"/>
    <property type="match status" value="1"/>
</dbReference>
<keyword evidence="8" id="KW-0234">DNA repair</keyword>
<keyword evidence="7" id="KW-0460">Magnesium</keyword>
<dbReference type="Proteomes" id="UP000595917">
    <property type="component" value="Chromosome"/>
</dbReference>
<evidence type="ECO:0000259" key="9">
    <source>
        <dbReference type="Pfam" id="PF03372"/>
    </source>
</evidence>
<dbReference type="GO" id="GO:0016787">
    <property type="term" value="F:hydrolase activity"/>
    <property type="evidence" value="ECO:0007669"/>
    <property type="project" value="UniProtKB-KW"/>
</dbReference>
<dbReference type="InterPro" id="IPR051547">
    <property type="entry name" value="TDP2-like"/>
</dbReference>
<reference evidence="10" key="1">
    <citation type="submission" date="2021-01" db="EMBL/GenBank/DDBJ databases">
        <title>Description of Breznakiella homolactica.</title>
        <authorList>
            <person name="Song Y."/>
            <person name="Brune A."/>
        </authorList>
    </citation>
    <scope>NUCLEOTIDE SEQUENCE</scope>
    <source>
        <strain evidence="10">RmG30</strain>
    </source>
</reference>
<dbReference type="Gene3D" id="3.60.10.10">
    <property type="entry name" value="Endonuclease/exonuclease/phosphatase"/>
    <property type="match status" value="1"/>
</dbReference>
<proteinExistence type="predicted"/>
<evidence type="ECO:0000256" key="6">
    <source>
        <dbReference type="ARBA" id="ARBA00022801"/>
    </source>
</evidence>
<name>A0A7T7XMG2_9SPIR</name>
<dbReference type="GO" id="GO:0006281">
    <property type="term" value="P:DNA repair"/>
    <property type="evidence" value="ECO:0007669"/>
    <property type="project" value="UniProtKB-KW"/>
</dbReference>
<keyword evidence="3" id="KW-0540">Nuclease</keyword>
<dbReference type="Pfam" id="PF03372">
    <property type="entry name" value="Exo_endo_phos"/>
    <property type="match status" value="1"/>
</dbReference>
<dbReference type="PANTHER" id="PTHR15822:SF4">
    <property type="entry name" value="TYROSYL-DNA PHOSPHODIESTERASE 2"/>
    <property type="match status" value="1"/>
</dbReference>
<dbReference type="EMBL" id="CP067089">
    <property type="protein sequence ID" value="QQO09059.1"/>
    <property type="molecule type" value="Genomic_DNA"/>
</dbReference>
<dbReference type="PANTHER" id="PTHR15822">
    <property type="entry name" value="TRAF AND TNF RECEPTOR-ASSOCIATED PROTEIN"/>
    <property type="match status" value="1"/>
</dbReference>
<organism evidence="10 11">
    <name type="scientific">Breznakiella homolactica</name>
    <dbReference type="NCBI Taxonomy" id="2798577"/>
    <lineage>
        <taxon>Bacteria</taxon>
        <taxon>Pseudomonadati</taxon>
        <taxon>Spirochaetota</taxon>
        <taxon>Spirochaetia</taxon>
        <taxon>Spirochaetales</taxon>
        <taxon>Breznakiellaceae</taxon>
        <taxon>Breznakiella</taxon>
    </lineage>
</organism>
<evidence type="ECO:0000313" key="11">
    <source>
        <dbReference type="Proteomes" id="UP000595917"/>
    </source>
</evidence>
<gene>
    <name evidence="10" type="ORF">JFL75_19345</name>
</gene>
<evidence type="ECO:0000256" key="5">
    <source>
        <dbReference type="ARBA" id="ARBA00022763"/>
    </source>
</evidence>
<dbReference type="KEGG" id="bhc:JFL75_19345"/>
<protein>
    <submittedName>
        <fullName evidence="10">Endonuclease/exonuclease/phosphatase family protein</fullName>
    </submittedName>
</protein>
<evidence type="ECO:0000313" key="10">
    <source>
        <dbReference type="EMBL" id="QQO09059.1"/>
    </source>
</evidence>